<reference evidence="20" key="1">
    <citation type="submission" date="2021-02" db="EMBL/GenBank/DDBJ databases">
        <title>Thiocyanate and organic carbon inputs drive convergent selection for specific autotrophic Afipia and Thiobacillus strains within complex microbiomes.</title>
        <authorList>
            <person name="Huddy R.J."/>
            <person name="Sachdeva R."/>
            <person name="Kadzinga F."/>
            <person name="Kantor R.S."/>
            <person name="Harrison S.T.L."/>
            <person name="Banfield J.F."/>
        </authorList>
    </citation>
    <scope>NUCLEOTIDE SEQUENCE</scope>
    <source>
        <strain evidence="20">SCN18_13_7_16_R3_B_64_19</strain>
    </source>
</reference>
<keyword evidence="9" id="KW-0808">Transferase</keyword>
<evidence type="ECO:0000256" key="13">
    <source>
        <dbReference type="ARBA" id="ARBA00022840"/>
    </source>
</evidence>
<dbReference type="FunFam" id="1.10.287.130:FF:000001">
    <property type="entry name" value="Two-component sensor histidine kinase"/>
    <property type="match status" value="1"/>
</dbReference>
<evidence type="ECO:0000256" key="3">
    <source>
        <dbReference type="ARBA" id="ARBA00012438"/>
    </source>
</evidence>
<keyword evidence="11" id="KW-0547">Nucleotide-binding</keyword>
<organism evidence="20 21">
    <name type="scientific">Thiomonas arsenitoxydans (strain DSM 22701 / CIP 110005 / 3As)</name>
    <dbReference type="NCBI Taxonomy" id="426114"/>
    <lineage>
        <taxon>Bacteria</taxon>
        <taxon>Pseudomonadati</taxon>
        <taxon>Pseudomonadota</taxon>
        <taxon>Betaproteobacteria</taxon>
        <taxon>Burkholderiales</taxon>
        <taxon>Thiomonas</taxon>
    </lineage>
</organism>
<dbReference type="InterPro" id="IPR003594">
    <property type="entry name" value="HATPase_dom"/>
</dbReference>
<feature type="region of interest" description="Disordered" evidence="18">
    <location>
        <begin position="436"/>
        <end position="458"/>
    </location>
</feature>
<dbReference type="SUPFAM" id="SSF55785">
    <property type="entry name" value="PYP-like sensor domain (PAS domain)"/>
    <property type="match status" value="1"/>
</dbReference>
<evidence type="ECO:0000256" key="10">
    <source>
        <dbReference type="ARBA" id="ARBA00022692"/>
    </source>
</evidence>
<dbReference type="InterPro" id="IPR036890">
    <property type="entry name" value="HATPase_C_sf"/>
</dbReference>
<feature type="domain" description="Histidine kinase" evidence="19">
    <location>
        <begin position="213"/>
        <end position="433"/>
    </location>
</feature>
<dbReference type="SMART" id="SM00388">
    <property type="entry name" value="HisKA"/>
    <property type="match status" value="1"/>
</dbReference>
<dbReference type="RefSeq" id="WP_276731022.1">
    <property type="nucleotide sequence ID" value="NZ_JAFKMR010000022.1"/>
</dbReference>
<protein>
    <recommendedName>
        <fullName evidence="4">Phosphate regulon sensor protein PhoR</fullName>
        <ecNumber evidence="3">2.7.13.3</ecNumber>
    </recommendedName>
</protein>
<comment type="caution">
    <text evidence="20">The sequence shown here is derived from an EMBL/GenBank/DDBJ whole genome shotgun (WGS) entry which is preliminary data.</text>
</comment>
<evidence type="ECO:0000256" key="2">
    <source>
        <dbReference type="ARBA" id="ARBA00004429"/>
    </source>
</evidence>
<evidence type="ECO:0000256" key="8">
    <source>
        <dbReference type="ARBA" id="ARBA00022592"/>
    </source>
</evidence>
<dbReference type="Gene3D" id="3.30.565.10">
    <property type="entry name" value="Histidine kinase-like ATPase, C-terminal domain"/>
    <property type="match status" value="1"/>
</dbReference>
<evidence type="ECO:0000256" key="12">
    <source>
        <dbReference type="ARBA" id="ARBA00022777"/>
    </source>
</evidence>
<evidence type="ECO:0000313" key="20">
    <source>
        <dbReference type="EMBL" id="MBN8744888.1"/>
    </source>
</evidence>
<sequence>MISVAWRISLILLLVLVAAGVGALIDGRSGAMVAALLVLIGAVARDSIALSRLIRWLKAPEVTPVPNGSGAWAEVFYRASRQLRLWTGRLGYEESKLHRFIEALQVSPNGVILLDENNQIDWCNATAAQHFGLDAQRDLRQHAVHLIRTPEFVAYLQAAHFHEPLHMHRAGSRSQFTLSVQVFPYGDQQKLLLSQDITQLERTESMRRDFVANVSHEIKTPLTVLGGFVETMRDMPLDETQRLRVLDMMQTQSDRMRHLVDDLLALARLEGDPYPPTEMVIDMPSMMTQYQNEALALSGGRHQIKMEARTDLWVRGSPQELHSALSNLVSNAVRYTPDGGAISLAWDAVLIDGQPRYAEFSVSDTGIGIAAEHIPRLTERFYRVDRGRSRESGGTGLGLAIAKHVLVRHQAELLVHSTPGKGSRFVVRFPAARLAPAGTPSAGRAAEVSPKDGALKAA</sequence>
<gene>
    <name evidence="20" type="primary">phoR</name>
    <name evidence="20" type="ORF">J0I24_11350</name>
</gene>
<dbReference type="GO" id="GO:0006355">
    <property type="term" value="P:regulation of DNA-templated transcription"/>
    <property type="evidence" value="ECO:0007669"/>
    <property type="project" value="InterPro"/>
</dbReference>
<dbReference type="InterPro" id="IPR014310">
    <property type="entry name" value="Sig_transdc_His_kinase_PhoR"/>
</dbReference>
<dbReference type="FunFam" id="3.30.565.10:FF:000006">
    <property type="entry name" value="Sensor histidine kinase WalK"/>
    <property type="match status" value="1"/>
</dbReference>
<keyword evidence="7" id="KW-0597">Phosphoprotein</keyword>
<dbReference type="SMART" id="SM00091">
    <property type="entry name" value="PAS"/>
    <property type="match status" value="1"/>
</dbReference>
<evidence type="ECO:0000256" key="7">
    <source>
        <dbReference type="ARBA" id="ARBA00022553"/>
    </source>
</evidence>
<dbReference type="GO" id="GO:0016036">
    <property type="term" value="P:cellular response to phosphate starvation"/>
    <property type="evidence" value="ECO:0007669"/>
    <property type="project" value="TreeGrafter"/>
</dbReference>
<evidence type="ECO:0000256" key="11">
    <source>
        <dbReference type="ARBA" id="ARBA00022741"/>
    </source>
</evidence>
<dbReference type="Gene3D" id="1.10.287.130">
    <property type="match status" value="1"/>
</dbReference>
<evidence type="ECO:0000256" key="18">
    <source>
        <dbReference type="SAM" id="MobiDB-lite"/>
    </source>
</evidence>
<proteinExistence type="predicted"/>
<dbReference type="EC" id="2.7.13.3" evidence="3"/>
<evidence type="ECO:0000256" key="16">
    <source>
        <dbReference type="ARBA" id="ARBA00023136"/>
    </source>
</evidence>
<dbReference type="Pfam" id="PF11808">
    <property type="entry name" value="PhoR"/>
    <property type="match status" value="1"/>
</dbReference>
<dbReference type="SUPFAM" id="SSF47384">
    <property type="entry name" value="Homodimeric domain of signal transducing histidine kinase"/>
    <property type="match status" value="1"/>
</dbReference>
<dbReference type="Proteomes" id="UP000664800">
    <property type="component" value="Unassembled WGS sequence"/>
</dbReference>
<dbReference type="GO" id="GO:0005524">
    <property type="term" value="F:ATP binding"/>
    <property type="evidence" value="ECO:0007669"/>
    <property type="project" value="UniProtKB-KW"/>
</dbReference>
<dbReference type="InterPro" id="IPR013767">
    <property type="entry name" value="PAS_fold"/>
</dbReference>
<evidence type="ECO:0000256" key="14">
    <source>
        <dbReference type="ARBA" id="ARBA00022989"/>
    </source>
</evidence>
<evidence type="ECO:0000256" key="1">
    <source>
        <dbReference type="ARBA" id="ARBA00000085"/>
    </source>
</evidence>
<dbReference type="SMART" id="SM00387">
    <property type="entry name" value="HATPase_c"/>
    <property type="match status" value="1"/>
</dbReference>
<dbReference type="CDD" id="cd00082">
    <property type="entry name" value="HisKA"/>
    <property type="match status" value="1"/>
</dbReference>
<dbReference type="GO" id="GO:0006817">
    <property type="term" value="P:phosphate ion transport"/>
    <property type="evidence" value="ECO:0007669"/>
    <property type="project" value="UniProtKB-KW"/>
</dbReference>
<dbReference type="InterPro" id="IPR005467">
    <property type="entry name" value="His_kinase_dom"/>
</dbReference>
<dbReference type="Pfam" id="PF00989">
    <property type="entry name" value="PAS"/>
    <property type="match status" value="1"/>
</dbReference>
<dbReference type="Gene3D" id="3.30.450.20">
    <property type="entry name" value="PAS domain"/>
    <property type="match status" value="1"/>
</dbReference>
<evidence type="ECO:0000256" key="9">
    <source>
        <dbReference type="ARBA" id="ARBA00022679"/>
    </source>
</evidence>
<evidence type="ECO:0000313" key="21">
    <source>
        <dbReference type="Proteomes" id="UP000664800"/>
    </source>
</evidence>
<keyword evidence="12 20" id="KW-0418">Kinase</keyword>
<comment type="catalytic activity">
    <reaction evidence="1">
        <text>ATP + protein L-histidine = ADP + protein N-phospho-L-histidine.</text>
        <dbReference type="EC" id="2.7.13.3"/>
    </reaction>
</comment>
<dbReference type="PANTHER" id="PTHR45453:SF1">
    <property type="entry name" value="PHOSPHATE REGULON SENSOR PROTEIN PHOR"/>
    <property type="match status" value="1"/>
</dbReference>
<dbReference type="Pfam" id="PF02518">
    <property type="entry name" value="HATPase_c"/>
    <property type="match status" value="1"/>
</dbReference>
<dbReference type="GO" id="GO:0000155">
    <property type="term" value="F:phosphorelay sensor kinase activity"/>
    <property type="evidence" value="ECO:0007669"/>
    <property type="project" value="InterPro"/>
</dbReference>
<keyword evidence="15" id="KW-0902">Two-component regulatory system</keyword>
<keyword evidence="8" id="KW-0592">Phosphate transport</keyword>
<dbReference type="GO" id="GO:0004721">
    <property type="term" value="F:phosphoprotein phosphatase activity"/>
    <property type="evidence" value="ECO:0007669"/>
    <property type="project" value="InterPro"/>
</dbReference>
<evidence type="ECO:0000256" key="4">
    <source>
        <dbReference type="ARBA" id="ARBA00019665"/>
    </source>
</evidence>
<keyword evidence="6" id="KW-1003">Cell membrane</keyword>
<keyword evidence="16" id="KW-0472">Membrane</keyword>
<dbReference type="EMBL" id="JAFKMR010000022">
    <property type="protein sequence ID" value="MBN8744888.1"/>
    <property type="molecule type" value="Genomic_DNA"/>
</dbReference>
<dbReference type="InterPro" id="IPR003661">
    <property type="entry name" value="HisK_dim/P_dom"/>
</dbReference>
<comment type="function">
    <text evidence="17">Member of the two-component regulatory system PhoR/PhoB involved in the phosphate regulon genes expression. PhoR may function as a membrane-associated protein kinase that phosphorylates PhoB in response to environmental signals.</text>
</comment>
<evidence type="ECO:0000256" key="15">
    <source>
        <dbReference type="ARBA" id="ARBA00023012"/>
    </source>
</evidence>
<dbReference type="InterPro" id="IPR035965">
    <property type="entry name" value="PAS-like_dom_sf"/>
</dbReference>
<dbReference type="InterPro" id="IPR000014">
    <property type="entry name" value="PAS"/>
</dbReference>
<dbReference type="PRINTS" id="PR00344">
    <property type="entry name" value="BCTRLSENSOR"/>
</dbReference>
<dbReference type="CDD" id="cd00130">
    <property type="entry name" value="PAS"/>
    <property type="match status" value="1"/>
</dbReference>
<keyword evidence="14" id="KW-1133">Transmembrane helix</keyword>
<dbReference type="PROSITE" id="PS50109">
    <property type="entry name" value="HIS_KIN"/>
    <property type="match status" value="1"/>
</dbReference>
<keyword evidence="10" id="KW-0812">Transmembrane</keyword>
<feature type="compositionally biased region" description="Basic and acidic residues" evidence="18">
    <location>
        <begin position="449"/>
        <end position="458"/>
    </location>
</feature>
<dbReference type="InterPro" id="IPR004358">
    <property type="entry name" value="Sig_transdc_His_kin-like_C"/>
</dbReference>
<keyword evidence="5" id="KW-0813">Transport</keyword>
<accession>A0A8I1MWJ4</accession>
<dbReference type="InterPro" id="IPR050351">
    <property type="entry name" value="BphY/WalK/GraS-like"/>
</dbReference>
<dbReference type="NCBIfam" id="TIGR02966">
    <property type="entry name" value="phoR_proteo"/>
    <property type="match status" value="1"/>
</dbReference>
<dbReference type="GO" id="GO:0005886">
    <property type="term" value="C:plasma membrane"/>
    <property type="evidence" value="ECO:0007669"/>
    <property type="project" value="UniProtKB-SubCell"/>
</dbReference>
<evidence type="ECO:0000259" key="19">
    <source>
        <dbReference type="PROSITE" id="PS50109"/>
    </source>
</evidence>
<evidence type="ECO:0000256" key="6">
    <source>
        <dbReference type="ARBA" id="ARBA00022475"/>
    </source>
</evidence>
<dbReference type="InterPro" id="IPR036097">
    <property type="entry name" value="HisK_dim/P_sf"/>
</dbReference>
<evidence type="ECO:0000256" key="17">
    <source>
        <dbReference type="ARBA" id="ARBA00025207"/>
    </source>
</evidence>
<name>A0A8I1MWJ4_THIA3</name>
<dbReference type="SUPFAM" id="SSF55874">
    <property type="entry name" value="ATPase domain of HSP90 chaperone/DNA topoisomerase II/histidine kinase"/>
    <property type="match status" value="1"/>
</dbReference>
<keyword evidence="13" id="KW-0067">ATP-binding</keyword>
<comment type="subcellular location">
    <subcellularLocation>
        <location evidence="2">Cell inner membrane</location>
        <topology evidence="2">Multi-pass membrane protein</topology>
    </subcellularLocation>
</comment>
<evidence type="ECO:0000256" key="5">
    <source>
        <dbReference type="ARBA" id="ARBA00022448"/>
    </source>
</evidence>
<dbReference type="InterPro" id="IPR021766">
    <property type="entry name" value="PhoR_N"/>
</dbReference>
<dbReference type="Pfam" id="PF00512">
    <property type="entry name" value="HisKA"/>
    <property type="match status" value="1"/>
</dbReference>
<dbReference type="AlphaFoldDB" id="A0A8I1MWJ4"/>
<dbReference type="PANTHER" id="PTHR45453">
    <property type="entry name" value="PHOSPHATE REGULON SENSOR PROTEIN PHOR"/>
    <property type="match status" value="1"/>
</dbReference>